<proteinExistence type="predicted"/>
<dbReference type="GO" id="GO:0008360">
    <property type="term" value="P:regulation of cell shape"/>
    <property type="evidence" value="ECO:0007669"/>
    <property type="project" value="UniProtKB-KW"/>
</dbReference>
<comment type="subcellular location">
    <subcellularLocation>
        <location evidence="1">Membrane</location>
        <topology evidence="1">Multi-pass membrane protein</topology>
    </subcellularLocation>
</comment>
<dbReference type="GO" id="GO:0032153">
    <property type="term" value="C:cell division site"/>
    <property type="evidence" value="ECO:0007669"/>
    <property type="project" value="TreeGrafter"/>
</dbReference>
<dbReference type="InterPro" id="IPR001182">
    <property type="entry name" value="FtsW/RodA"/>
</dbReference>
<dbReference type="InterPro" id="IPR011923">
    <property type="entry name" value="RodA/MrdB"/>
</dbReference>
<evidence type="ECO:0000256" key="3">
    <source>
        <dbReference type="ARBA" id="ARBA00022960"/>
    </source>
</evidence>
<keyword evidence="3" id="KW-0133">Cell shape</keyword>
<dbReference type="Pfam" id="PF01098">
    <property type="entry name" value="FTSW_RODA_SPOVE"/>
    <property type="match status" value="1"/>
</dbReference>
<accession>A0A1F5B412</accession>
<dbReference type="NCBIfam" id="TIGR02210">
    <property type="entry name" value="rodA_shape"/>
    <property type="match status" value="1"/>
</dbReference>
<evidence type="ECO:0000256" key="2">
    <source>
        <dbReference type="ARBA" id="ARBA00022692"/>
    </source>
</evidence>
<keyword evidence="2" id="KW-0812">Transmembrane</keyword>
<gene>
    <name evidence="6" type="ORF">A2819_01435</name>
</gene>
<dbReference type="Proteomes" id="UP000176431">
    <property type="component" value="Unassembled WGS sequence"/>
</dbReference>
<dbReference type="AlphaFoldDB" id="A0A1F5B412"/>
<dbReference type="EMBL" id="MEYK01000014">
    <property type="protein sequence ID" value="OGD25359.1"/>
    <property type="molecule type" value="Genomic_DNA"/>
</dbReference>
<comment type="caution">
    <text evidence="6">The sequence shown here is derived from an EMBL/GenBank/DDBJ whole genome shotgun (WGS) entry which is preliminary data.</text>
</comment>
<evidence type="ECO:0000313" key="6">
    <source>
        <dbReference type="EMBL" id="OGD25359.1"/>
    </source>
</evidence>
<evidence type="ECO:0000256" key="5">
    <source>
        <dbReference type="ARBA" id="ARBA00023136"/>
    </source>
</evidence>
<name>A0A1F5B412_9BACT</name>
<evidence type="ECO:0000256" key="1">
    <source>
        <dbReference type="ARBA" id="ARBA00004141"/>
    </source>
</evidence>
<organism evidence="6 7">
    <name type="scientific">Candidatus Azambacteria bacterium RIFCSPHIGHO2_01_FULL_40_24</name>
    <dbReference type="NCBI Taxonomy" id="1797301"/>
    <lineage>
        <taxon>Bacteria</taxon>
        <taxon>Candidatus Azamiibacteriota</taxon>
    </lineage>
</organism>
<evidence type="ECO:0000313" key="7">
    <source>
        <dbReference type="Proteomes" id="UP000176431"/>
    </source>
</evidence>
<dbReference type="GO" id="GO:0051301">
    <property type="term" value="P:cell division"/>
    <property type="evidence" value="ECO:0007669"/>
    <property type="project" value="InterPro"/>
</dbReference>
<keyword evidence="5" id="KW-0472">Membrane</keyword>
<dbReference type="PANTHER" id="PTHR30474:SF1">
    <property type="entry name" value="PEPTIDOGLYCAN GLYCOSYLTRANSFERASE MRDB"/>
    <property type="match status" value="1"/>
</dbReference>
<protein>
    <submittedName>
        <fullName evidence="6">Rod shape-determining protein RodA</fullName>
    </submittedName>
</protein>
<dbReference type="GO" id="GO:0015648">
    <property type="term" value="F:lipid-linked peptidoglycan transporter activity"/>
    <property type="evidence" value="ECO:0007669"/>
    <property type="project" value="TreeGrafter"/>
</dbReference>
<dbReference type="GO" id="GO:0005886">
    <property type="term" value="C:plasma membrane"/>
    <property type="evidence" value="ECO:0007669"/>
    <property type="project" value="TreeGrafter"/>
</dbReference>
<sequence length="372" mass="41509">MGNTGIAWSIKKNDWILIGAIILLLIIGILSIASISEARTGAFIIFKKQLVFAVIGLALLFLFSLIDYRFLRNYSAVVLVLYFISIILLILLFIFGSRIRGSVSWFYFDLSSGGLGFEPVEITKFALITLLAKYFSSRHIDFGLTRHIFISGFYVFIPTLLVLLQPDLGSATLIIAIWIGMMLISGIRMRHLLIILMIFLILTGLGWRFFLKDYQRARILTFLTPTKDSLGQGYNVLQSIIAIGSGGLWGKGLGHGSQSQLNFLPEQHTDFIFATIAEEWGFFGISSILILWGIIFWRLFITAMSATTNFARLFIFGFMILLLTQVSINIGMNMGVFPVTGIPLPLLSYGGSNLITTLVTFGIIQNIKINNS</sequence>
<keyword evidence="4" id="KW-1133">Transmembrane helix</keyword>
<reference evidence="6 7" key="1">
    <citation type="journal article" date="2016" name="Nat. Commun.">
        <title>Thousands of microbial genomes shed light on interconnected biogeochemical processes in an aquifer system.</title>
        <authorList>
            <person name="Anantharaman K."/>
            <person name="Brown C.T."/>
            <person name="Hug L.A."/>
            <person name="Sharon I."/>
            <person name="Castelle C.J."/>
            <person name="Probst A.J."/>
            <person name="Thomas B.C."/>
            <person name="Singh A."/>
            <person name="Wilkins M.J."/>
            <person name="Karaoz U."/>
            <person name="Brodie E.L."/>
            <person name="Williams K.H."/>
            <person name="Hubbard S.S."/>
            <person name="Banfield J.F."/>
        </authorList>
    </citation>
    <scope>NUCLEOTIDE SEQUENCE [LARGE SCALE GENOMIC DNA]</scope>
</reference>
<evidence type="ECO:0000256" key="4">
    <source>
        <dbReference type="ARBA" id="ARBA00022989"/>
    </source>
</evidence>
<dbReference type="PANTHER" id="PTHR30474">
    <property type="entry name" value="CELL CYCLE PROTEIN"/>
    <property type="match status" value="1"/>
</dbReference>